<proteinExistence type="predicted"/>
<sequence length="515" mass="58274">MPNRTFNYFKDCSCLLQTDIRPPPVIVIVHTDMTCSEVTTRNHDIVSKPVSSATTVKGNEIVMLFEMKCYFKLWEITRIQGMECVHGGRNGAESLQVFVACIPCILSPMFELNTSKSEHNELLDSSWKIHNFNLRGLQTRGDWYSEFNPEVDTCSAIRQGGKKFIVVQSPLLLDENNDFAIAYFYATKSGIEQFMYPATADRSWMPHCGQRLQFRMATVALRRNKLVGLEALALPLDWYTWAASGWILSCLSAQYHGTPGILRLLPHFPILVIMCVVSFFLLGTVFYQGSMFSSLIARSPPDLPSNLKSVVDSKIQIITTSAFYETKSLLKYLMIDDVISTTNKSTKLFHTLAELKARTSFIVSLRRLYTSNPSGFIIGLNISEGRNLQFENEVSTRVMDTFAIINGELDLDETLAGVGVNRDPYVVRHVDSPIFFLEIPLENTRNFLLSAKLMTSNEQYRKIATARIFRGKKEMIFDEAEHVPLSALESIFMLCADELQNSNATYTPVAQWLLS</sequence>
<feature type="transmembrane region" description="Helical" evidence="1">
    <location>
        <begin position="268"/>
        <end position="287"/>
    </location>
</feature>
<reference evidence="2 3" key="1">
    <citation type="submission" date="2015-12" db="EMBL/GenBank/DDBJ databases">
        <title>The genome of Folsomia candida.</title>
        <authorList>
            <person name="Faddeeva A."/>
            <person name="Derks M.F."/>
            <person name="Anvar Y."/>
            <person name="Smit S."/>
            <person name="Van Straalen N."/>
            <person name="Roelofs D."/>
        </authorList>
    </citation>
    <scope>NUCLEOTIDE SEQUENCE [LARGE SCALE GENOMIC DNA]</scope>
    <source>
        <strain evidence="2 3">VU population</strain>
        <tissue evidence="2">Whole body</tissue>
    </source>
</reference>
<evidence type="ECO:0000313" key="2">
    <source>
        <dbReference type="EMBL" id="OXA38721.1"/>
    </source>
</evidence>
<keyword evidence="3" id="KW-1185">Reference proteome</keyword>
<gene>
    <name evidence="2" type="ORF">Fcan01_26540</name>
</gene>
<evidence type="ECO:0000256" key="1">
    <source>
        <dbReference type="SAM" id="Phobius"/>
    </source>
</evidence>
<keyword evidence="1" id="KW-0812">Transmembrane</keyword>
<evidence type="ECO:0000313" key="3">
    <source>
        <dbReference type="Proteomes" id="UP000198287"/>
    </source>
</evidence>
<dbReference type="Proteomes" id="UP000198287">
    <property type="component" value="Unassembled WGS sequence"/>
</dbReference>
<protein>
    <submittedName>
        <fullName evidence="2">Uncharacterized protein</fullName>
    </submittedName>
</protein>
<dbReference type="AlphaFoldDB" id="A0A226D248"/>
<keyword evidence="1" id="KW-0472">Membrane</keyword>
<keyword evidence="1" id="KW-1133">Transmembrane helix</keyword>
<organism evidence="2 3">
    <name type="scientific">Folsomia candida</name>
    <name type="common">Springtail</name>
    <dbReference type="NCBI Taxonomy" id="158441"/>
    <lineage>
        <taxon>Eukaryota</taxon>
        <taxon>Metazoa</taxon>
        <taxon>Ecdysozoa</taxon>
        <taxon>Arthropoda</taxon>
        <taxon>Hexapoda</taxon>
        <taxon>Collembola</taxon>
        <taxon>Entomobryomorpha</taxon>
        <taxon>Isotomoidea</taxon>
        <taxon>Isotomidae</taxon>
        <taxon>Proisotominae</taxon>
        <taxon>Folsomia</taxon>
    </lineage>
</organism>
<name>A0A226D248_FOLCA</name>
<dbReference type="EMBL" id="LNIX01000044">
    <property type="protein sequence ID" value="OXA38721.1"/>
    <property type="molecule type" value="Genomic_DNA"/>
</dbReference>
<accession>A0A226D248</accession>
<comment type="caution">
    <text evidence="2">The sequence shown here is derived from an EMBL/GenBank/DDBJ whole genome shotgun (WGS) entry which is preliminary data.</text>
</comment>